<dbReference type="Proteomes" id="UP000061569">
    <property type="component" value="Chromosome"/>
</dbReference>
<dbReference type="STRING" id="69.GLE_2602"/>
<organism evidence="1 2">
    <name type="scientific">Lysobacter enzymogenes</name>
    <dbReference type="NCBI Taxonomy" id="69"/>
    <lineage>
        <taxon>Bacteria</taxon>
        <taxon>Pseudomonadati</taxon>
        <taxon>Pseudomonadota</taxon>
        <taxon>Gammaproteobacteria</taxon>
        <taxon>Lysobacterales</taxon>
        <taxon>Lysobacteraceae</taxon>
        <taxon>Lysobacter</taxon>
    </lineage>
</organism>
<gene>
    <name evidence="1" type="ORF">GLE_2602</name>
</gene>
<evidence type="ECO:0000313" key="1">
    <source>
        <dbReference type="EMBL" id="ALN57950.1"/>
    </source>
</evidence>
<dbReference type="KEGG" id="lez:GLE_2602"/>
<sequence length="61" mass="7262">MRNRLHSEEFCGFMPAAKLSGWISIRSIDSKHRLPMRIPLRRDASKDLSERPFGYGFRKRR</sequence>
<protein>
    <submittedName>
        <fullName evidence="1">Uncharacterized protein</fullName>
    </submittedName>
</protein>
<proteinExistence type="predicted"/>
<dbReference type="EMBL" id="CP013140">
    <property type="protein sequence ID" value="ALN57950.1"/>
    <property type="molecule type" value="Genomic_DNA"/>
</dbReference>
<accession>A0A0S2DHP3</accession>
<dbReference type="AlphaFoldDB" id="A0A0S2DHP3"/>
<dbReference type="PATRIC" id="fig|69.6.peg.2562"/>
<name>A0A0S2DHP3_LYSEN</name>
<reference evidence="1 2" key="1">
    <citation type="submission" date="2015-11" db="EMBL/GenBank/DDBJ databases">
        <title>Genome sequences of Lysobacter enzymogenes strain C3 and Lysobacter antibioticus ATCC 29479.</title>
        <authorList>
            <person name="Kobayashi D.Y."/>
        </authorList>
    </citation>
    <scope>NUCLEOTIDE SEQUENCE [LARGE SCALE GENOMIC DNA]</scope>
    <source>
        <strain evidence="1 2">C3</strain>
    </source>
</reference>
<evidence type="ECO:0000313" key="2">
    <source>
        <dbReference type="Proteomes" id="UP000061569"/>
    </source>
</evidence>